<dbReference type="PANTHER" id="PTHR24252">
    <property type="entry name" value="ACROSIN-RELATED"/>
    <property type="match status" value="1"/>
</dbReference>
<protein>
    <submittedName>
        <fullName evidence="9">Serine protease 27-like isoform X2</fullName>
    </submittedName>
</protein>
<dbReference type="InterPro" id="IPR018114">
    <property type="entry name" value="TRYPSIN_HIS"/>
</dbReference>
<dbReference type="InterPro" id="IPR001254">
    <property type="entry name" value="Trypsin_dom"/>
</dbReference>
<dbReference type="Pfam" id="PF00089">
    <property type="entry name" value="Trypsin"/>
    <property type="match status" value="1"/>
</dbReference>
<dbReference type="FunFam" id="2.40.10.10:FF:000024">
    <property type="entry name" value="Serine protease 53"/>
    <property type="match status" value="1"/>
</dbReference>
<dbReference type="AlphaFoldDB" id="A0AAV1PXF9"/>
<keyword evidence="4 6" id="KW-0720">Serine protease</keyword>
<dbReference type="GO" id="GO:0006508">
    <property type="term" value="P:proteolysis"/>
    <property type="evidence" value="ECO:0007669"/>
    <property type="project" value="UniProtKB-KW"/>
</dbReference>
<dbReference type="InterPro" id="IPR009003">
    <property type="entry name" value="Peptidase_S1_PA"/>
</dbReference>
<dbReference type="PROSITE" id="PS00134">
    <property type="entry name" value="TRYPSIN_HIS"/>
    <property type="match status" value="1"/>
</dbReference>
<dbReference type="InterPro" id="IPR033116">
    <property type="entry name" value="TRYPSIN_SER"/>
</dbReference>
<evidence type="ECO:0000256" key="3">
    <source>
        <dbReference type="ARBA" id="ARBA00022801"/>
    </source>
</evidence>
<evidence type="ECO:0000256" key="2">
    <source>
        <dbReference type="ARBA" id="ARBA00022729"/>
    </source>
</evidence>
<accession>A0AAV1PXF9</accession>
<evidence type="ECO:0000256" key="7">
    <source>
        <dbReference type="SAM" id="SignalP"/>
    </source>
</evidence>
<organism evidence="9 10">
    <name type="scientific">Scomber scombrus</name>
    <name type="common">Atlantic mackerel</name>
    <name type="synonym">Scomber vernalis</name>
    <dbReference type="NCBI Taxonomy" id="13677"/>
    <lineage>
        <taxon>Eukaryota</taxon>
        <taxon>Metazoa</taxon>
        <taxon>Chordata</taxon>
        <taxon>Craniata</taxon>
        <taxon>Vertebrata</taxon>
        <taxon>Euteleostomi</taxon>
        <taxon>Actinopterygii</taxon>
        <taxon>Neopterygii</taxon>
        <taxon>Teleostei</taxon>
        <taxon>Neoteleostei</taxon>
        <taxon>Acanthomorphata</taxon>
        <taxon>Pelagiaria</taxon>
        <taxon>Scombriformes</taxon>
        <taxon>Scombridae</taxon>
        <taxon>Scomber</taxon>
    </lineage>
</organism>
<dbReference type="EMBL" id="CAWUFR010000357">
    <property type="protein sequence ID" value="CAK6976632.1"/>
    <property type="molecule type" value="Genomic_DNA"/>
</dbReference>
<evidence type="ECO:0000313" key="10">
    <source>
        <dbReference type="Proteomes" id="UP001314229"/>
    </source>
</evidence>
<feature type="chain" id="PRO_5043807869" evidence="7">
    <location>
        <begin position="24"/>
        <end position="343"/>
    </location>
</feature>
<dbReference type="InterPro" id="IPR043504">
    <property type="entry name" value="Peptidase_S1_PA_chymotrypsin"/>
</dbReference>
<reference evidence="9 10" key="1">
    <citation type="submission" date="2024-01" db="EMBL/GenBank/DDBJ databases">
        <authorList>
            <person name="Alioto T."/>
            <person name="Alioto T."/>
            <person name="Gomez Garrido J."/>
        </authorList>
    </citation>
    <scope>NUCLEOTIDE SEQUENCE [LARGE SCALE GENOMIC DNA]</scope>
</reference>
<name>A0AAV1PXF9_SCOSC</name>
<dbReference type="PANTHER" id="PTHR24252:SF7">
    <property type="entry name" value="HYALIN"/>
    <property type="match status" value="1"/>
</dbReference>
<dbReference type="Gene3D" id="2.40.10.10">
    <property type="entry name" value="Trypsin-like serine proteases"/>
    <property type="match status" value="1"/>
</dbReference>
<proteinExistence type="predicted"/>
<dbReference type="InterPro" id="IPR001314">
    <property type="entry name" value="Peptidase_S1A"/>
</dbReference>
<evidence type="ECO:0000256" key="5">
    <source>
        <dbReference type="ARBA" id="ARBA00023157"/>
    </source>
</evidence>
<gene>
    <name evidence="9" type="ORF">FSCOSCO3_A009120</name>
</gene>
<evidence type="ECO:0000259" key="8">
    <source>
        <dbReference type="PROSITE" id="PS50240"/>
    </source>
</evidence>
<keyword evidence="10" id="KW-1185">Reference proteome</keyword>
<dbReference type="CDD" id="cd00190">
    <property type="entry name" value="Tryp_SPc"/>
    <property type="match status" value="1"/>
</dbReference>
<dbReference type="GO" id="GO:0004252">
    <property type="term" value="F:serine-type endopeptidase activity"/>
    <property type="evidence" value="ECO:0007669"/>
    <property type="project" value="InterPro"/>
</dbReference>
<keyword evidence="2 7" id="KW-0732">Signal</keyword>
<keyword evidence="1 6" id="KW-0645">Protease</keyword>
<dbReference type="PROSITE" id="PS00135">
    <property type="entry name" value="TRYPSIN_SER"/>
    <property type="match status" value="1"/>
</dbReference>
<sequence>MALHQILCGFAVVVALLTKGCQSQQPACGKATLNPRIVGGQNSSPGSWPWQADLYLDGRHYCGGSLINEQWVLTAAHCIYEGSLVVYLGRHSQSGSNVNEVSRAVVKVITHPHYNSWSYDNDIALLKLNDSVSFTDYIQPVCLASEGSTFHAGTINWVTGWGDTRNISNNGDILQEVDVPITGHNECNCYYNDIITKNMICAGYKEGGKDSCQGDSGGPMVTKMGQIWIQSGVVSFGYGCAVAMKPGVYARVSEYEDWISNHTQSNTTGFVFFQSSGNDTDANFTCVKPTFTPHFTTDDYYHFTTEDGSIFGSGESVMHFSHFNHFISLCALVLSLWALAGSE</sequence>
<feature type="domain" description="Peptidase S1" evidence="8">
    <location>
        <begin position="37"/>
        <end position="264"/>
    </location>
</feature>
<comment type="caution">
    <text evidence="9">The sequence shown here is derived from an EMBL/GenBank/DDBJ whole genome shotgun (WGS) entry which is preliminary data.</text>
</comment>
<evidence type="ECO:0000313" key="9">
    <source>
        <dbReference type="EMBL" id="CAK6976632.1"/>
    </source>
</evidence>
<evidence type="ECO:0000256" key="4">
    <source>
        <dbReference type="ARBA" id="ARBA00022825"/>
    </source>
</evidence>
<evidence type="ECO:0000256" key="6">
    <source>
        <dbReference type="RuleBase" id="RU363034"/>
    </source>
</evidence>
<evidence type="ECO:0000256" key="1">
    <source>
        <dbReference type="ARBA" id="ARBA00022670"/>
    </source>
</evidence>
<dbReference type="PRINTS" id="PR00722">
    <property type="entry name" value="CHYMOTRYPSIN"/>
</dbReference>
<dbReference type="SMART" id="SM00020">
    <property type="entry name" value="Tryp_SPc"/>
    <property type="match status" value="1"/>
</dbReference>
<dbReference type="Proteomes" id="UP001314229">
    <property type="component" value="Unassembled WGS sequence"/>
</dbReference>
<keyword evidence="3 6" id="KW-0378">Hydrolase</keyword>
<keyword evidence="5" id="KW-1015">Disulfide bond</keyword>
<dbReference type="SUPFAM" id="SSF50494">
    <property type="entry name" value="Trypsin-like serine proteases"/>
    <property type="match status" value="1"/>
</dbReference>
<feature type="signal peptide" evidence="7">
    <location>
        <begin position="1"/>
        <end position="23"/>
    </location>
</feature>
<dbReference type="PROSITE" id="PS50240">
    <property type="entry name" value="TRYPSIN_DOM"/>
    <property type="match status" value="1"/>
</dbReference>